<dbReference type="EMBL" id="CM023485">
    <property type="protein sequence ID" value="KAH6931694.1"/>
    <property type="molecule type" value="Genomic_DNA"/>
</dbReference>
<evidence type="ECO:0000313" key="1">
    <source>
        <dbReference type="EMBL" id="KAH6931694.1"/>
    </source>
</evidence>
<accession>A0ACB7SCQ1</accession>
<sequence length="212" mass="22519">MQSKSNNPRPAREEPPAAKHHGAVPVINERRPGKAFVAAVVSTVVIFLGVVVTLVGIVLGTPPQDIEPSCPPPDKPLPVGTVMVTSRDGRLLGRRVTVDGVVLTRFLGVPFAQSTSGIRRFLVPLPMGVPQDPCKVREYLEPRPPCAQWNNGSVSGSEDCLHVNVWTPAAAIGVNGHGGGRALVVAVSGKWFETGSNDDPDWPQLAARGECF</sequence>
<evidence type="ECO:0000313" key="2">
    <source>
        <dbReference type="Proteomes" id="UP000821845"/>
    </source>
</evidence>
<gene>
    <name evidence="1" type="ORF">HPB50_027240</name>
</gene>
<keyword evidence="2" id="KW-1185">Reference proteome</keyword>
<comment type="caution">
    <text evidence="1">The sequence shown here is derived from an EMBL/GenBank/DDBJ whole genome shotgun (WGS) entry which is preliminary data.</text>
</comment>
<organism evidence="1 2">
    <name type="scientific">Hyalomma asiaticum</name>
    <name type="common">Tick</name>
    <dbReference type="NCBI Taxonomy" id="266040"/>
    <lineage>
        <taxon>Eukaryota</taxon>
        <taxon>Metazoa</taxon>
        <taxon>Ecdysozoa</taxon>
        <taxon>Arthropoda</taxon>
        <taxon>Chelicerata</taxon>
        <taxon>Arachnida</taxon>
        <taxon>Acari</taxon>
        <taxon>Parasitiformes</taxon>
        <taxon>Ixodida</taxon>
        <taxon>Ixodoidea</taxon>
        <taxon>Ixodidae</taxon>
        <taxon>Hyalomminae</taxon>
        <taxon>Hyalomma</taxon>
    </lineage>
</organism>
<proteinExistence type="predicted"/>
<name>A0ACB7SCQ1_HYAAI</name>
<dbReference type="Proteomes" id="UP000821845">
    <property type="component" value="Chromosome 5"/>
</dbReference>
<protein>
    <submittedName>
        <fullName evidence="1">Uncharacterized protein</fullName>
    </submittedName>
</protein>
<reference evidence="1" key="1">
    <citation type="submission" date="2020-05" db="EMBL/GenBank/DDBJ databases">
        <title>Large-scale comparative analyses of tick genomes elucidate their genetic diversity and vector capacities.</title>
        <authorList>
            <person name="Jia N."/>
            <person name="Wang J."/>
            <person name="Shi W."/>
            <person name="Du L."/>
            <person name="Sun Y."/>
            <person name="Zhan W."/>
            <person name="Jiang J."/>
            <person name="Wang Q."/>
            <person name="Zhang B."/>
            <person name="Ji P."/>
            <person name="Sakyi L.B."/>
            <person name="Cui X."/>
            <person name="Yuan T."/>
            <person name="Jiang B."/>
            <person name="Yang W."/>
            <person name="Lam T.T.-Y."/>
            <person name="Chang Q."/>
            <person name="Ding S."/>
            <person name="Wang X."/>
            <person name="Zhu J."/>
            <person name="Ruan X."/>
            <person name="Zhao L."/>
            <person name="Wei J."/>
            <person name="Que T."/>
            <person name="Du C."/>
            <person name="Cheng J."/>
            <person name="Dai P."/>
            <person name="Han X."/>
            <person name="Huang E."/>
            <person name="Gao Y."/>
            <person name="Liu J."/>
            <person name="Shao H."/>
            <person name="Ye R."/>
            <person name="Li L."/>
            <person name="Wei W."/>
            <person name="Wang X."/>
            <person name="Wang C."/>
            <person name="Yang T."/>
            <person name="Huo Q."/>
            <person name="Li W."/>
            <person name="Guo W."/>
            <person name="Chen H."/>
            <person name="Zhou L."/>
            <person name="Ni X."/>
            <person name="Tian J."/>
            <person name="Zhou Y."/>
            <person name="Sheng Y."/>
            <person name="Liu T."/>
            <person name="Pan Y."/>
            <person name="Xia L."/>
            <person name="Li J."/>
            <person name="Zhao F."/>
            <person name="Cao W."/>
        </authorList>
    </citation>
    <scope>NUCLEOTIDE SEQUENCE</scope>
    <source>
        <strain evidence="1">Hyas-2018</strain>
    </source>
</reference>